<dbReference type="AlphaFoldDB" id="F2U2R4"/>
<dbReference type="RefSeq" id="XP_004996091.1">
    <property type="nucleotide sequence ID" value="XM_004996034.1"/>
</dbReference>
<dbReference type="Gene3D" id="3.30.450.30">
    <property type="entry name" value="Dynein light chain 2a, cytoplasmic"/>
    <property type="match status" value="1"/>
</dbReference>
<reference evidence="1" key="1">
    <citation type="submission" date="2009-08" db="EMBL/GenBank/DDBJ databases">
        <title>Annotation of Salpingoeca rosetta.</title>
        <authorList>
            <consortium name="The Broad Institute Genome Sequencing Platform"/>
            <person name="Russ C."/>
            <person name="Cuomo C."/>
            <person name="Burger G."/>
            <person name="Gray M.W."/>
            <person name="Holland P.W.H."/>
            <person name="King N."/>
            <person name="Lang F.B.F."/>
            <person name="Roger A.J."/>
            <person name="Ruiz-Trillo I."/>
            <person name="Young S.K."/>
            <person name="Zeng Q."/>
            <person name="Gargeya S."/>
            <person name="Alvarado L."/>
            <person name="Berlin A."/>
            <person name="Chapman S.B."/>
            <person name="Chen Z."/>
            <person name="Freedman E."/>
            <person name="Gellesch M."/>
            <person name="Goldberg J."/>
            <person name="Griggs A."/>
            <person name="Gujja S."/>
            <person name="Heilman E."/>
            <person name="Heiman D."/>
            <person name="Howarth C."/>
            <person name="Mehta T."/>
            <person name="Neiman D."/>
            <person name="Pearson M."/>
            <person name="Roberts A."/>
            <person name="Saif S."/>
            <person name="Shea T."/>
            <person name="Shenoy N."/>
            <person name="Sisk P."/>
            <person name="Stolte C."/>
            <person name="Sykes S."/>
            <person name="White J."/>
            <person name="Yandava C."/>
            <person name="Haas B."/>
            <person name="Nusbaum C."/>
            <person name="Birren B."/>
        </authorList>
    </citation>
    <scope>NUCLEOTIDE SEQUENCE [LARGE SCALE GENOMIC DNA]</scope>
    <source>
        <strain evidence="1">ATCC 50818</strain>
    </source>
</reference>
<sequence length="79" mass="8314">MMADGRNTKGAVCTDSNGLCITSSGDLTEADAGSLHAIHTLSRQLFDTDQPVAVCIDSTTSQSIYVRKVNENVVAVKKG</sequence>
<dbReference type="Pfam" id="PF16672">
    <property type="entry name" value="LAMTOR5"/>
    <property type="match status" value="1"/>
</dbReference>
<keyword evidence="2" id="KW-1185">Reference proteome</keyword>
<dbReference type="InParanoid" id="F2U2R4"/>
<dbReference type="EMBL" id="GL832960">
    <property type="protein sequence ID" value="EGD81908.1"/>
    <property type="molecule type" value="Genomic_DNA"/>
</dbReference>
<evidence type="ECO:0000313" key="1">
    <source>
        <dbReference type="EMBL" id="EGD81908.1"/>
    </source>
</evidence>
<gene>
    <name evidence="1" type="ORF">PTSG_02593</name>
</gene>
<proteinExistence type="predicted"/>
<dbReference type="GO" id="GO:0071986">
    <property type="term" value="C:Ragulator complex"/>
    <property type="evidence" value="ECO:0007669"/>
    <property type="project" value="InterPro"/>
</dbReference>
<dbReference type="Proteomes" id="UP000007799">
    <property type="component" value="Unassembled WGS sequence"/>
</dbReference>
<dbReference type="InterPro" id="IPR024135">
    <property type="entry name" value="LAMTOR5"/>
</dbReference>
<protein>
    <submittedName>
        <fullName evidence="1">Uncharacterized protein</fullName>
    </submittedName>
</protein>
<name>F2U2R4_SALR5</name>
<accession>F2U2R4</accession>
<organism evidence="2">
    <name type="scientific">Salpingoeca rosetta (strain ATCC 50818 / BSB-021)</name>
    <dbReference type="NCBI Taxonomy" id="946362"/>
    <lineage>
        <taxon>Eukaryota</taxon>
        <taxon>Choanoflagellata</taxon>
        <taxon>Craspedida</taxon>
        <taxon>Salpingoecidae</taxon>
        <taxon>Salpingoeca</taxon>
    </lineage>
</organism>
<dbReference type="GeneID" id="16076679"/>
<dbReference type="KEGG" id="sre:PTSG_02593"/>
<evidence type="ECO:0000313" key="2">
    <source>
        <dbReference type="Proteomes" id="UP000007799"/>
    </source>
</evidence>
<dbReference type="GO" id="GO:0043066">
    <property type="term" value="P:negative regulation of apoptotic process"/>
    <property type="evidence" value="ECO:0007669"/>
    <property type="project" value="InterPro"/>
</dbReference>